<feature type="region of interest" description="Disordered" evidence="1">
    <location>
        <begin position="1"/>
        <end position="36"/>
    </location>
</feature>
<dbReference type="EMBL" id="CP036526">
    <property type="protein sequence ID" value="QDT11879.1"/>
    <property type="molecule type" value="Genomic_DNA"/>
</dbReference>
<name>A0A517NXQ6_9BACT</name>
<dbReference type="InterPro" id="IPR031316">
    <property type="entry name" value="FlgM_C"/>
</dbReference>
<dbReference type="InterPro" id="IPR035890">
    <property type="entry name" value="Anti-sigma-28_factor_FlgM_sf"/>
</dbReference>
<protein>
    <recommendedName>
        <fullName evidence="2">Anti-sigma-28 factor FlgM C-terminal domain-containing protein</fullName>
    </recommendedName>
</protein>
<feature type="compositionally biased region" description="Polar residues" evidence="1">
    <location>
        <begin position="26"/>
        <end position="36"/>
    </location>
</feature>
<gene>
    <name evidence="3" type="ORF">K239x_38810</name>
</gene>
<dbReference type="RefSeq" id="WP_145419642.1">
    <property type="nucleotide sequence ID" value="NZ_CP036526.1"/>
</dbReference>
<dbReference type="Proteomes" id="UP000319817">
    <property type="component" value="Chromosome"/>
</dbReference>
<proteinExistence type="predicted"/>
<dbReference type="AlphaFoldDB" id="A0A517NXQ6"/>
<accession>A0A517NXQ6</accession>
<keyword evidence="4" id="KW-1185">Reference proteome</keyword>
<reference evidence="3 4" key="1">
    <citation type="submission" date="2019-02" db="EMBL/GenBank/DDBJ databases">
        <title>Deep-cultivation of Planctomycetes and their phenomic and genomic characterization uncovers novel biology.</title>
        <authorList>
            <person name="Wiegand S."/>
            <person name="Jogler M."/>
            <person name="Boedeker C."/>
            <person name="Pinto D."/>
            <person name="Vollmers J."/>
            <person name="Rivas-Marin E."/>
            <person name="Kohn T."/>
            <person name="Peeters S.H."/>
            <person name="Heuer A."/>
            <person name="Rast P."/>
            <person name="Oberbeckmann S."/>
            <person name="Bunk B."/>
            <person name="Jeske O."/>
            <person name="Meyerdierks A."/>
            <person name="Storesund J.E."/>
            <person name="Kallscheuer N."/>
            <person name="Luecker S."/>
            <person name="Lage O.M."/>
            <person name="Pohl T."/>
            <person name="Merkel B.J."/>
            <person name="Hornburger P."/>
            <person name="Mueller R.-W."/>
            <person name="Bruemmer F."/>
            <person name="Labrenz M."/>
            <person name="Spormann A.M."/>
            <person name="Op den Camp H."/>
            <person name="Overmann J."/>
            <person name="Amann R."/>
            <person name="Jetten M.S.M."/>
            <person name="Mascher T."/>
            <person name="Medema M.H."/>
            <person name="Devos D.P."/>
            <person name="Kaster A.-K."/>
            <person name="Ovreas L."/>
            <person name="Rohde M."/>
            <person name="Galperin M.Y."/>
            <person name="Jogler C."/>
        </authorList>
    </citation>
    <scope>NUCLEOTIDE SEQUENCE [LARGE SCALE GENOMIC DNA]</scope>
    <source>
        <strain evidence="3 4">K23_9</strain>
    </source>
</reference>
<dbReference type="OrthoDB" id="284712at2"/>
<feature type="domain" description="Anti-sigma-28 factor FlgM C-terminal" evidence="2">
    <location>
        <begin position="41"/>
        <end position="89"/>
    </location>
</feature>
<feature type="compositionally biased region" description="Polar residues" evidence="1">
    <location>
        <begin position="11"/>
        <end position="20"/>
    </location>
</feature>
<dbReference type="Pfam" id="PF04316">
    <property type="entry name" value="FlgM"/>
    <property type="match status" value="1"/>
</dbReference>
<evidence type="ECO:0000259" key="2">
    <source>
        <dbReference type="Pfam" id="PF04316"/>
    </source>
</evidence>
<evidence type="ECO:0000313" key="3">
    <source>
        <dbReference type="EMBL" id="QDT11879.1"/>
    </source>
</evidence>
<evidence type="ECO:0000256" key="1">
    <source>
        <dbReference type="SAM" id="MobiDB-lite"/>
    </source>
</evidence>
<dbReference type="SUPFAM" id="SSF101498">
    <property type="entry name" value="Anti-sigma factor FlgM"/>
    <property type="match status" value="1"/>
</dbReference>
<organism evidence="3 4">
    <name type="scientific">Stieleria marina</name>
    <dbReference type="NCBI Taxonomy" id="1930275"/>
    <lineage>
        <taxon>Bacteria</taxon>
        <taxon>Pseudomonadati</taxon>
        <taxon>Planctomycetota</taxon>
        <taxon>Planctomycetia</taxon>
        <taxon>Pirellulales</taxon>
        <taxon>Pirellulaceae</taxon>
        <taxon>Stieleria</taxon>
    </lineage>
</organism>
<sequence length="90" mass="9434">MRIEPGAAQVRSPSSNQVASTKPAASRSTAGSTNSITSVDTQSIDAVLQLVSDGNAIRENVVNNIKAQIQNGEYLAKQDAYETASSILNI</sequence>
<evidence type="ECO:0000313" key="4">
    <source>
        <dbReference type="Proteomes" id="UP000319817"/>
    </source>
</evidence>